<proteinExistence type="predicted"/>
<feature type="non-terminal residue" evidence="1">
    <location>
        <position position="1"/>
    </location>
</feature>
<dbReference type="EMBL" id="LAVV01000825">
    <property type="protein sequence ID" value="KNZ64036.1"/>
    <property type="molecule type" value="Genomic_DNA"/>
</dbReference>
<reference evidence="1 2" key="1">
    <citation type="submission" date="2015-08" db="EMBL/GenBank/DDBJ databases">
        <title>Next Generation Sequencing and Analysis of the Genome of Puccinia sorghi L Schw, the Causal Agent of Maize Common Rust.</title>
        <authorList>
            <person name="Rochi L."/>
            <person name="Burguener G."/>
            <person name="Darino M."/>
            <person name="Turjanski A."/>
            <person name="Kreff E."/>
            <person name="Dieguez M.J."/>
            <person name="Sacco F."/>
        </authorList>
    </citation>
    <scope>NUCLEOTIDE SEQUENCE [LARGE SCALE GENOMIC DNA]</scope>
    <source>
        <strain evidence="1 2">RO10H11247</strain>
    </source>
</reference>
<keyword evidence="2" id="KW-1185">Reference proteome</keyword>
<sequence>NLGLCCMDSLMLGAARFWGYTFMSPTMTLATFDITTFNLSSCHNTTTNTPLLPSPTHLFTKSTHNQKIECLWSQLMKQYNSELIDKLFHAVIFPLPLGPLLQHSLDEWKNNYKTFKHFLEKSMLSSRVKNGLVPIPPEAADTFQTEFYPDG</sequence>
<accession>A0A0L6VTL9</accession>
<name>A0A0L6VTL9_9BASI</name>
<gene>
    <name evidence="1" type="ORF">VP01_10743g1</name>
</gene>
<organism evidence="1 2">
    <name type="scientific">Puccinia sorghi</name>
    <dbReference type="NCBI Taxonomy" id="27349"/>
    <lineage>
        <taxon>Eukaryota</taxon>
        <taxon>Fungi</taxon>
        <taxon>Dikarya</taxon>
        <taxon>Basidiomycota</taxon>
        <taxon>Pucciniomycotina</taxon>
        <taxon>Pucciniomycetes</taxon>
        <taxon>Pucciniales</taxon>
        <taxon>Pucciniaceae</taxon>
        <taxon>Puccinia</taxon>
    </lineage>
</organism>
<evidence type="ECO:0000313" key="1">
    <source>
        <dbReference type="EMBL" id="KNZ64036.1"/>
    </source>
</evidence>
<feature type="non-terminal residue" evidence="1">
    <location>
        <position position="151"/>
    </location>
</feature>
<dbReference type="AlphaFoldDB" id="A0A0L6VTL9"/>
<comment type="caution">
    <text evidence="1">The sequence shown here is derived from an EMBL/GenBank/DDBJ whole genome shotgun (WGS) entry which is preliminary data.</text>
</comment>
<dbReference type="OrthoDB" id="5946233at2759"/>
<dbReference type="STRING" id="27349.A0A0L6VTL9"/>
<dbReference type="Proteomes" id="UP000037035">
    <property type="component" value="Unassembled WGS sequence"/>
</dbReference>
<dbReference type="VEuPathDB" id="FungiDB:VP01_10743g1"/>
<protein>
    <submittedName>
        <fullName evidence="1">Uncharacterized protein</fullName>
    </submittedName>
</protein>
<evidence type="ECO:0000313" key="2">
    <source>
        <dbReference type="Proteomes" id="UP000037035"/>
    </source>
</evidence>